<evidence type="ECO:0000256" key="3">
    <source>
        <dbReference type="ARBA" id="ARBA00022705"/>
    </source>
</evidence>
<protein>
    <recommendedName>
        <fullName evidence="11">AAA+ ATPase domain-containing protein</fullName>
    </recommendedName>
</protein>
<evidence type="ECO:0000256" key="2">
    <source>
        <dbReference type="ARBA" id="ARBA00011480"/>
    </source>
</evidence>
<dbReference type="Gene3D" id="3.40.50.300">
    <property type="entry name" value="P-loop containing nucleotide triphosphate hydrolases"/>
    <property type="match status" value="1"/>
</dbReference>
<evidence type="ECO:0000313" key="12">
    <source>
        <dbReference type="EMBL" id="KAL2643607.1"/>
    </source>
</evidence>
<dbReference type="AlphaFoldDB" id="A0ABD1ZBB1"/>
<accession>A0ABD1ZBB1</accession>
<dbReference type="SUPFAM" id="SSF52540">
    <property type="entry name" value="P-loop containing nucleoside triphosphate hydrolases"/>
    <property type="match status" value="1"/>
</dbReference>
<dbReference type="Proteomes" id="UP001605036">
    <property type="component" value="Unassembled WGS sequence"/>
</dbReference>
<keyword evidence="3" id="KW-0235">DNA replication</keyword>
<dbReference type="InterPro" id="IPR047854">
    <property type="entry name" value="RFC_lid"/>
</dbReference>
<feature type="compositionally biased region" description="Acidic residues" evidence="10">
    <location>
        <begin position="18"/>
        <end position="36"/>
    </location>
</feature>
<comment type="subcellular location">
    <subcellularLocation>
        <location evidence="1">Nucleus</location>
    </subcellularLocation>
</comment>
<dbReference type="SMART" id="SM00382">
    <property type="entry name" value="AAA"/>
    <property type="match status" value="1"/>
</dbReference>
<gene>
    <name evidence="12" type="ORF">R1flu_011194</name>
</gene>
<evidence type="ECO:0000259" key="11">
    <source>
        <dbReference type="SMART" id="SM00382"/>
    </source>
</evidence>
<feature type="region of interest" description="Disordered" evidence="10">
    <location>
        <begin position="430"/>
        <end position="450"/>
    </location>
</feature>
<keyword evidence="8" id="KW-0131">Cell cycle</keyword>
<dbReference type="GO" id="GO:0005524">
    <property type="term" value="F:ATP binding"/>
    <property type="evidence" value="ECO:0007669"/>
    <property type="project" value="UniProtKB-KW"/>
</dbReference>
<feature type="compositionally biased region" description="Basic and acidic residues" evidence="10">
    <location>
        <begin position="68"/>
        <end position="89"/>
    </location>
</feature>
<feature type="region of interest" description="Disordered" evidence="10">
    <location>
        <begin position="841"/>
        <end position="905"/>
    </location>
</feature>
<feature type="region of interest" description="Disordered" evidence="10">
    <location>
        <begin position="15"/>
        <end position="101"/>
    </location>
</feature>
<dbReference type="InterPro" id="IPR053016">
    <property type="entry name" value="CTF18-RFC_complex"/>
</dbReference>
<keyword evidence="7" id="KW-0539">Nucleus</keyword>
<keyword evidence="13" id="KW-1185">Reference proteome</keyword>
<organism evidence="12 13">
    <name type="scientific">Riccia fluitans</name>
    <dbReference type="NCBI Taxonomy" id="41844"/>
    <lineage>
        <taxon>Eukaryota</taxon>
        <taxon>Viridiplantae</taxon>
        <taxon>Streptophyta</taxon>
        <taxon>Embryophyta</taxon>
        <taxon>Marchantiophyta</taxon>
        <taxon>Marchantiopsida</taxon>
        <taxon>Marchantiidae</taxon>
        <taxon>Marchantiales</taxon>
        <taxon>Ricciaceae</taxon>
        <taxon>Riccia</taxon>
    </lineage>
</organism>
<comment type="caution">
    <text evidence="12">The sequence shown here is derived from an EMBL/GenBank/DDBJ whole genome shotgun (WGS) entry which is preliminary data.</text>
</comment>
<dbReference type="CDD" id="cd00009">
    <property type="entry name" value="AAA"/>
    <property type="match status" value="1"/>
</dbReference>
<sequence length="999" mass="112451">MEEPDFDELTWMALDQQEMGDETQFADELDPDDFLDDAAPPADDVGQKSNHDGVRRKRNSPDVSLKSVPKECSPKEKRRRALFEEEKFASEPSKTSSTTYSLPTSVKKNEVRIAQAEYVATEYRYKCGVFRMANSVDGDYVTVTAPSGVRVYADRKQIPESHTKSGCKSYGANSSERKGLLLQSIESMMEKAEHERLQKMFSEDPILEDSNENTAGQRGQVHEKLWVEKYAPKAFTDLLSEEQTNREVLRWLKQWDSIVFGHAGNAPTSKDVLAALRRHSSSSENRNGYKDFRRSNFGSTKSSTGYAGPDFRDHASSTFSEDLGSKASSEDGHEKVLLLCGPPGLGKTTLAHIVASHCGYRVVEINASDDRVATTLEGKILDAVQMKSVSGDRRPNCLIIDEIDGAIGGGEGRSALRHLIDIVSRTKKTTGSGEKAAEDGAAKKATKRKKGSAETLSRPIICICNDLYAPALRPLRQVARIHAFSKPSTSRIVSRLKYICKEEGYKTSVRTLTALAERTECDIRACLNTLQFLKRRGKHLTSLDDESLRCGYKDMTSSILQIWTEVYHRRNDGPSKFLMQQGRKEGYGDSQELLQFTRLYDLFASHGDHELATDGLHENLLHIRYQDSNLLKTVGCLRSICDSDIRSNRIISKQQFFLNAYQPASPITLRHLVAVPTRPNLQWPKAFQRYRTELSMRKEMIFSWISGMSPLISRNITPLLLSVEMVTPLLAILNPPLRPVAVQLYTPSELETMKQLVDTMVQYGLRYKEGEVTILRTDGTGTNSQGQGEVQLDPPIHNLINFEGYKVPHRQLSATIRRLLGHQVGQERIRREVVPVVKSVEKPVQESRSQSRKEDQMSKSANDADTRCPEPDLEKPELSCENQTPEVGNTSVGAGAKSYPSLKIKPPPEVKTQITFFERLRKDHCCTSTTRDLQMRYGDRFLSENSFKLNSASPMDDCSEEKDDKPFSCSAAVFIDSGRQWGEAFNSQILHQQRYEIWR</sequence>
<evidence type="ECO:0000313" key="13">
    <source>
        <dbReference type="Proteomes" id="UP001605036"/>
    </source>
</evidence>
<feature type="domain" description="AAA+ ATPase" evidence="11">
    <location>
        <begin position="333"/>
        <end position="489"/>
    </location>
</feature>
<keyword evidence="6" id="KW-0238">DNA-binding</keyword>
<feature type="compositionally biased region" description="Polar residues" evidence="10">
    <location>
        <begin position="92"/>
        <end position="101"/>
    </location>
</feature>
<evidence type="ECO:0000256" key="6">
    <source>
        <dbReference type="ARBA" id="ARBA00023125"/>
    </source>
</evidence>
<dbReference type="CDD" id="cd18140">
    <property type="entry name" value="HLD_clamp_RFC"/>
    <property type="match status" value="1"/>
</dbReference>
<dbReference type="PANTHER" id="PTHR46765:SF1">
    <property type="entry name" value="P-LOOP CONTAINING NUCLEOSIDE TRIPHOSPHATE HYDROLASES SUPERFAMILY PROTEIN"/>
    <property type="match status" value="1"/>
</dbReference>
<dbReference type="PANTHER" id="PTHR46765">
    <property type="entry name" value="P-LOOP CONTAINING NUCLEOSIDE TRIPHOSPHATE HYDROLASES SUPERFAMILY PROTEIN"/>
    <property type="match status" value="1"/>
</dbReference>
<comment type="similarity">
    <text evidence="9">Belongs to the activator 1 small subunits family. CTF18 subfamily.</text>
</comment>
<proteinExistence type="inferred from homology"/>
<evidence type="ECO:0000256" key="5">
    <source>
        <dbReference type="ARBA" id="ARBA00022840"/>
    </source>
</evidence>
<dbReference type="GO" id="GO:0003677">
    <property type="term" value="F:DNA binding"/>
    <property type="evidence" value="ECO:0007669"/>
    <property type="project" value="UniProtKB-KW"/>
</dbReference>
<evidence type="ECO:0000256" key="1">
    <source>
        <dbReference type="ARBA" id="ARBA00004123"/>
    </source>
</evidence>
<evidence type="ECO:0000256" key="9">
    <source>
        <dbReference type="ARBA" id="ARBA00043975"/>
    </source>
</evidence>
<feature type="compositionally biased region" description="Polar residues" evidence="10">
    <location>
        <begin position="296"/>
        <end position="305"/>
    </location>
</feature>
<dbReference type="InterPro" id="IPR027417">
    <property type="entry name" value="P-loop_NTPase"/>
</dbReference>
<dbReference type="Gene3D" id="1.10.8.60">
    <property type="match status" value="1"/>
</dbReference>
<keyword evidence="5" id="KW-0067">ATP-binding</keyword>
<dbReference type="Pfam" id="PF00004">
    <property type="entry name" value="AAA"/>
    <property type="match status" value="1"/>
</dbReference>
<evidence type="ECO:0000256" key="7">
    <source>
        <dbReference type="ARBA" id="ARBA00023242"/>
    </source>
</evidence>
<evidence type="ECO:0000256" key="4">
    <source>
        <dbReference type="ARBA" id="ARBA00022741"/>
    </source>
</evidence>
<evidence type="ECO:0000256" key="10">
    <source>
        <dbReference type="SAM" id="MobiDB-lite"/>
    </source>
</evidence>
<dbReference type="InterPro" id="IPR003959">
    <property type="entry name" value="ATPase_AAA_core"/>
</dbReference>
<keyword evidence="4" id="KW-0547">Nucleotide-binding</keyword>
<evidence type="ECO:0000256" key="8">
    <source>
        <dbReference type="ARBA" id="ARBA00023306"/>
    </source>
</evidence>
<dbReference type="EMBL" id="JBHFFA010000002">
    <property type="protein sequence ID" value="KAL2643607.1"/>
    <property type="molecule type" value="Genomic_DNA"/>
</dbReference>
<comment type="subunit">
    <text evidence="2">Heterotetramer of subunits RFC2, RFC3, RFC4 and RFC5 that can form a complex with RFC1.</text>
</comment>
<reference evidence="12 13" key="1">
    <citation type="submission" date="2024-09" db="EMBL/GenBank/DDBJ databases">
        <title>Chromosome-scale assembly of Riccia fluitans.</title>
        <authorList>
            <person name="Paukszto L."/>
            <person name="Sawicki J."/>
            <person name="Karawczyk K."/>
            <person name="Piernik-Szablinska J."/>
            <person name="Szczecinska M."/>
            <person name="Mazdziarz M."/>
        </authorList>
    </citation>
    <scope>NUCLEOTIDE SEQUENCE [LARGE SCALE GENOMIC DNA]</scope>
    <source>
        <strain evidence="12">Rf_01</strain>
        <tissue evidence="12">Aerial parts of the thallus</tissue>
    </source>
</reference>
<dbReference type="GO" id="GO:0005634">
    <property type="term" value="C:nucleus"/>
    <property type="evidence" value="ECO:0007669"/>
    <property type="project" value="UniProtKB-SubCell"/>
</dbReference>
<feature type="region of interest" description="Disordered" evidence="10">
    <location>
        <begin position="284"/>
        <end position="311"/>
    </location>
</feature>
<feature type="compositionally biased region" description="Basic and acidic residues" evidence="10">
    <location>
        <begin position="841"/>
        <end position="878"/>
    </location>
</feature>
<dbReference type="GO" id="GO:0006260">
    <property type="term" value="P:DNA replication"/>
    <property type="evidence" value="ECO:0007669"/>
    <property type="project" value="UniProtKB-KW"/>
</dbReference>
<dbReference type="InterPro" id="IPR003593">
    <property type="entry name" value="AAA+_ATPase"/>
</dbReference>
<feature type="compositionally biased region" description="Polar residues" evidence="10">
    <location>
        <begin position="880"/>
        <end position="892"/>
    </location>
</feature>
<name>A0ABD1ZBB1_9MARC</name>